<keyword evidence="2" id="KW-0436">Ligase</keyword>
<feature type="domain" description="AMP-dependent synthetase/ligase" evidence="3">
    <location>
        <begin position="29"/>
        <end position="433"/>
    </location>
</feature>
<dbReference type="SUPFAM" id="SSF56801">
    <property type="entry name" value="Acetyl-CoA synthetase-like"/>
    <property type="match status" value="1"/>
</dbReference>
<evidence type="ECO:0000256" key="1">
    <source>
        <dbReference type="ARBA" id="ARBA00006432"/>
    </source>
</evidence>
<comment type="similarity">
    <text evidence="1">Belongs to the ATP-dependent AMP-binding enzyme family.</text>
</comment>
<sequence>MAKDLSKWPKGVPSTLNYPEVPIFQMLKSSALQWPWRNVIIFAGMEITYQELDRLSDRFANALASLGVKKGDRVGIHLPNSPQFAIAYYGLLKAGAVFVPLSPLLAEREIDFELNDAGVETFIGLDLLFAAPQKLIPDSPVKRTIIVSLADCYPPLAAPVKLLQKQPLPEGTLDFTSLIRDYPPDAPEILFNVKEDLAHIAYTGGTTGTPKGVMLSHYNAVVNCCQFANWFFGGEVLYEDGKFLLKREEGDGDYEHVVRLGRETSLVVVPWFHAMGVIGYLSMQMLGGITMVVFPRFDPVEYLQAINKYDATVFGGAPQLFVPLVEEPIFKDIDMSQIRLVVSGAAPIPHHLLETMLQAIPGVVCEAYGLSECTMGCSANPPSREDFKLGSVGMAMQDVEIKIVNPENPEEEMPPGEIGEICIHGPQVMQGYWNKPEETAEVLRDGWLHTGDIGRFDEDGYLYIVDRKKDMLIYKGYNVYPRDLEEVLNEHDAVAQAAVVGKYDDHYGDIPIAFVELVAGSEASEDELLEYANNKLAKYKKIRVVKIVDALPASAAGKVLRRELREQAQTFDV</sequence>
<evidence type="ECO:0000313" key="6">
    <source>
        <dbReference type="Proteomes" id="UP000177876"/>
    </source>
</evidence>
<dbReference type="Gene3D" id="3.30.300.30">
    <property type="match status" value="1"/>
</dbReference>
<name>A0A1F2WGE9_9ACTN</name>
<dbReference type="AlphaFoldDB" id="A0A1F2WGE9"/>
<dbReference type="PANTHER" id="PTHR24096:SF149">
    <property type="entry name" value="AMP-BINDING DOMAIN-CONTAINING PROTEIN-RELATED"/>
    <property type="match status" value="1"/>
</dbReference>
<feature type="domain" description="AMP-binding enzyme C-terminal" evidence="4">
    <location>
        <begin position="484"/>
        <end position="558"/>
    </location>
</feature>
<dbReference type="GO" id="GO:0016405">
    <property type="term" value="F:CoA-ligase activity"/>
    <property type="evidence" value="ECO:0007669"/>
    <property type="project" value="TreeGrafter"/>
</dbReference>
<dbReference type="InterPro" id="IPR045851">
    <property type="entry name" value="AMP-bd_C_sf"/>
</dbReference>
<dbReference type="Pfam" id="PF13193">
    <property type="entry name" value="AMP-binding_C"/>
    <property type="match status" value="1"/>
</dbReference>
<dbReference type="InterPro" id="IPR000873">
    <property type="entry name" value="AMP-dep_synth/lig_dom"/>
</dbReference>
<evidence type="ECO:0000256" key="2">
    <source>
        <dbReference type="ARBA" id="ARBA00022598"/>
    </source>
</evidence>
<dbReference type="PROSITE" id="PS00455">
    <property type="entry name" value="AMP_BINDING"/>
    <property type="match status" value="1"/>
</dbReference>
<dbReference type="EMBL" id="MELK01000050">
    <property type="protein sequence ID" value="OFW55917.1"/>
    <property type="molecule type" value="Genomic_DNA"/>
</dbReference>
<organism evidence="5 6">
    <name type="scientific">Candidatus Solincola sediminis</name>
    <dbReference type="NCBI Taxonomy" id="1797199"/>
    <lineage>
        <taxon>Bacteria</taxon>
        <taxon>Bacillati</taxon>
        <taxon>Actinomycetota</taxon>
        <taxon>Candidatus Geothermincolia</taxon>
        <taxon>Candidatus Geothermincolales</taxon>
        <taxon>Candidatus Geothermincolaceae</taxon>
        <taxon>Candidatus Solincola</taxon>
    </lineage>
</organism>
<dbReference type="Gene3D" id="3.40.50.12780">
    <property type="entry name" value="N-terminal domain of ligase-like"/>
    <property type="match status" value="1"/>
</dbReference>
<evidence type="ECO:0000259" key="4">
    <source>
        <dbReference type="Pfam" id="PF13193"/>
    </source>
</evidence>
<evidence type="ECO:0008006" key="7">
    <source>
        <dbReference type="Google" id="ProtNLM"/>
    </source>
</evidence>
<proteinExistence type="inferred from homology"/>
<reference evidence="5 6" key="1">
    <citation type="journal article" date="2016" name="Nat. Commun.">
        <title>Thousands of microbial genomes shed light on interconnected biogeochemical processes in an aquifer system.</title>
        <authorList>
            <person name="Anantharaman K."/>
            <person name="Brown C.T."/>
            <person name="Hug L.A."/>
            <person name="Sharon I."/>
            <person name="Castelle C.J."/>
            <person name="Probst A.J."/>
            <person name="Thomas B.C."/>
            <person name="Singh A."/>
            <person name="Wilkins M.J."/>
            <person name="Karaoz U."/>
            <person name="Brodie E.L."/>
            <person name="Williams K.H."/>
            <person name="Hubbard S.S."/>
            <person name="Banfield J.F."/>
        </authorList>
    </citation>
    <scope>NUCLEOTIDE SEQUENCE [LARGE SCALE GENOMIC DNA]</scope>
</reference>
<dbReference type="Pfam" id="PF00501">
    <property type="entry name" value="AMP-binding"/>
    <property type="match status" value="1"/>
</dbReference>
<dbReference type="STRING" id="1797197.A2Y75_04105"/>
<dbReference type="InterPro" id="IPR042099">
    <property type="entry name" value="ANL_N_sf"/>
</dbReference>
<evidence type="ECO:0000313" key="5">
    <source>
        <dbReference type="EMBL" id="OFW55917.1"/>
    </source>
</evidence>
<protein>
    <recommendedName>
        <fullName evidence="7">Acyl-CoA synthetase</fullName>
    </recommendedName>
</protein>
<dbReference type="PANTHER" id="PTHR24096">
    <property type="entry name" value="LONG-CHAIN-FATTY-ACID--COA LIGASE"/>
    <property type="match status" value="1"/>
</dbReference>
<evidence type="ECO:0000259" key="3">
    <source>
        <dbReference type="Pfam" id="PF00501"/>
    </source>
</evidence>
<dbReference type="InterPro" id="IPR025110">
    <property type="entry name" value="AMP-bd_C"/>
</dbReference>
<accession>A0A1F2WGE9</accession>
<comment type="caution">
    <text evidence="5">The sequence shown here is derived from an EMBL/GenBank/DDBJ whole genome shotgun (WGS) entry which is preliminary data.</text>
</comment>
<dbReference type="Proteomes" id="UP000177876">
    <property type="component" value="Unassembled WGS sequence"/>
</dbReference>
<gene>
    <name evidence="5" type="ORF">A2Y75_04105</name>
</gene>
<dbReference type="InterPro" id="IPR020845">
    <property type="entry name" value="AMP-binding_CS"/>
</dbReference>